<reference evidence="2 3" key="1">
    <citation type="submission" date="2014-03" db="EMBL/GenBank/DDBJ databases">
        <title>Draft genome of the hookworm Oesophagostomum dentatum.</title>
        <authorList>
            <person name="Mitreva M."/>
        </authorList>
    </citation>
    <scope>NUCLEOTIDE SEQUENCE [LARGE SCALE GENOMIC DNA]</scope>
    <source>
        <strain evidence="2 3">OD-Hann</strain>
    </source>
</reference>
<proteinExistence type="predicted"/>
<evidence type="ECO:0000313" key="2">
    <source>
        <dbReference type="EMBL" id="KHJ98381.1"/>
    </source>
</evidence>
<sequence>MQPPSRCLSSAFHISAWLFFDAYHLLLLSLFSLDRMVVMLVPVAYAKTSRVYLNLVALLFLAVASCALISPAFNPSIEVTVF</sequence>
<keyword evidence="1" id="KW-1133">Transmembrane helix</keyword>
<dbReference type="Proteomes" id="UP000053660">
    <property type="component" value="Unassembled WGS sequence"/>
</dbReference>
<evidence type="ECO:0000313" key="3">
    <source>
        <dbReference type="Proteomes" id="UP000053660"/>
    </source>
</evidence>
<feature type="transmembrane region" description="Helical" evidence="1">
    <location>
        <begin position="51"/>
        <end position="73"/>
    </location>
</feature>
<evidence type="ECO:0000256" key="1">
    <source>
        <dbReference type="SAM" id="Phobius"/>
    </source>
</evidence>
<accession>A0A0B1TQI4</accession>
<name>A0A0B1TQI4_OESDE</name>
<feature type="transmembrane region" description="Helical" evidence="1">
    <location>
        <begin position="12"/>
        <end position="31"/>
    </location>
</feature>
<keyword evidence="3" id="KW-1185">Reference proteome</keyword>
<keyword evidence="1" id="KW-0812">Transmembrane</keyword>
<protein>
    <recommendedName>
        <fullName evidence="4">G-protein coupled receptors family 1 profile domain-containing protein</fullName>
    </recommendedName>
</protein>
<gene>
    <name evidence="2" type="ORF">OESDEN_01649</name>
</gene>
<dbReference type="AlphaFoldDB" id="A0A0B1TQI4"/>
<organism evidence="2 3">
    <name type="scientific">Oesophagostomum dentatum</name>
    <name type="common">Nodular worm</name>
    <dbReference type="NCBI Taxonomy" id="61180"/>
    <lineage>
        <taxon>Eukaryota</taxon>
        <taxon>Metazoa</taxon>
        <taxon>Ecdysozoa</taxon>
        <taxon>Nematoda</taxon>
        <taxon>Chromadorea</taxon>
        <taxon>Rhabditida</taxon>
        <taxon>Rhabditina</taxon>
        <taxon>Rhabditomorpha</taxon>
        <taxon>Strongyloidea</taxon>
        <taxon>Strongylidae</taxon>
        <taxon>Oesophagostomum</taxon>
    </lineage>
</organism>
<keyword evidence="1" id="KW-0472">Membrane</keyword>
<evidence type="ECO:0008006" key="4">
    <source>
        <dbReference type="Google" id="ProtNLM"/>
    </source>
</evidence>
<dbReference type="EMBL" id="KN549320">
    <property type="protein sequence ID" value="KHJ98381.1"/>
    <property type="molecule type" value="Genomic_DNA"/>
</dbReference>